<dbReference type="InterPro" id="IPR000330">
    <property type="entry name" value="SNF2_N"/>
</dbReference>
<evidence type="ECO:0000259" key="5">
    <source>
        <dbReference type="PROSITE" id="PS51194"/>
    </source>
</evidence>
<dbReference type="InterPro" id="IPR001650">
    <property type="entry name" value="Helicase_C-like"/>
</dbReference>
<evidence type="ECO:0000313" key="6">
    <source>
        <dbReference type="EMBL" id="OAB75526.1"/>
    </source>
</evidence>
<organism evidence="6 7">
    <name type="scientific">Paenibacillus crassostreae</name>
    <dbReference type="NCBI Taxonomy" id="1763538"/>
    <lineage>
        <taxon>Bacteria</taxon>
        <taxon>Bacillati</taxon>
        <taxon>Bacillota</taxon>
        <taxon>Bacilli</taxon>
        <taxon>Bacillales</taxon>
        <taxon>Paenibacillaceae</taxon>
        <taxon>Paenibacillus</taxon>
    </lineage>
</organism>
<dbReference type="Gene3D" id="3.40.50.10810">
    <property type="entry name" value="Tandem AAA-ATPase domain"/>
    <property type="match status" value="1"/>
</dbReference>
<evidence type="ECO:0000259" key="4">
    <source>
        <dbReference type="PROSITE" id="PS51192"/>
    </source>
</evidence>
<evidence type="ECO:0000313" key="7">
    <source>
        <dbReference type="Proteomes" id="UP000077134"/>
    </source>
</evidence>
<dbReference type="Pfam" id="PF08455">
    <property type="entry name" value="SNF2_assoc"/>
    <property type="match status" value="1"/>
</dbReference>
<dbReference type="OrthoDB" id="9760715at2"/>
<comment type="caution">
    <text evidence="6">The sequence shown here is derived from an EMBL/GenBank/DDBJ whole genome shotgun (WGS) entry which is preliminary data.</text>
</comment>
<dbReference type="GO" id="GO:0016787">
    <property type="term" value="F:hydrolase activity"/>
    <property type="evidence" value="ECO:0007669"/>
    <property type="project" value="UniProtKB-KW"/>
</dbReference>
<dbReference type="AlphaFoldDB" id="A0A167EGE7"/>
<dbReference type="GO" id="GO:0004386">
    <property type="term" value="F:helicase activity"/>
    <property type="evidence" value="ECO:0007669"/>
    <property type="project" value="UniProtKB-KW"/>
</dbReference>
<dbReference type="GO" id="GO:0008270">
    <property type="term" value="F:zinc ion binding"/>
    <property type="evidence" value="ECO:0007669"/>
    <property type="project" value="UniProtKB-KW"/>
</dbReference>
<keyword evidence="6" id="KW-0067">ATP-binding</keyword>
<keyword evidence="7" id="KW-1185">Reference proteome</keyword>
<dbReference type="KEGG" id="pcx:LPB68_10485"/>
<proteinExistence type="predicted"/>
<keyword evidence="6" id="KW-0347">Helicase</keyword>
<feature type="domain" description="SWIM-type" evidence="3">
    <location>
        <begin position="55"/>
        <end position="92"/>
    </location>
</feature>
<dbReference type="STRING" id="1763538.LPB68_10485"/>
<dbReference type="Proteomes" id="UP000077134">
    <property type="component" value="Unassembled WGS sequence"/>
</dbReference>
<dbReference type="PROSITE" id="PS50966">
    <property type="entry name" value="ZF_SWIM"/>
    <property type="match status" value="1"/>
</dbReference>
<keyword evidence="1" id="KW-0378">Hydrolase</keyword>
<dbReference type="SMART" id="SM00487">
    <property type="entry name" value="DEXDc"/>
    <property type="match status" value="1"/>
</dbReference>
<feature type="domain" description="Helicase ATP-binding" evidence="4">
    <location>
        <begin position="630"/>
        <end position="793"/>
    </location>
</feature>
<dbReference type="Pfam" id="PF00176">
    <property type="entry name" value="SNF2-rel_dom"/>
    <property type="match status" value="1"/>
</dbReference>
<protein>
    <submittedName>
        <fullName evidence="6">Helicase SNF</fullName>
    </submittedName>
</protein>
<dbReference type="Pfam" id="PF04434">
    <property type="entry name" value="SWIM"/>
    <property type="match status" value="1"/>
</dbReference>
<dbReference type="InterPro" id="IPR049730">
    <property type="entry name" value="SNF2/RAD54-like_C"/>
</dbReference>
<dbReference type="InterPro" id="IPR007527">
    <property type="entry name" value="Znf_SWIM"/>
</dbReference>
<dbReference type="CDD" id="cd18793">
    <property type="entry name" value="SF2_C_SNF"/>
    <property type="match status" value="1"/>
</dbReference>
<accession>A0A167EGE7</accession>
<evidence type="ECO:0000256" key="1">
    <source>
        <dbReference type="ARBA" id="ARBA00022801"/>
    </source>
</evidence>
<keyword evidence="6" id="KW-0547">Nucleotide-binding</keyword>
<dbReference type="Gene3D" id="3.40.50.300">
    <property type="entry name" value="P-loop containing nucleotide triphosphate hydrolases"/>
    <property type="match status" value="1"/>
</dbReference>
<keyword evidence="2" id="KW-0479">Metal-binding</keyword>
<dbReference type="EMBL" id="LSFN01000008">
    <property type="protein sequence ID" value="OAB75526.1"/>
    <property type="molecule type" value="Genomic_DNA"/>
</dbReference>
<dbReference type="PANTHER" id="PTHR10799">
    <property type="entry name" value="SNF2/RAD54 HELICASE FAMILY"/>
    <property type="match status" value="1"/>
</dbReference>
<dbReference type="InterPro" id="IPR013663">
    <property type="entry name" value="Helicase_SWF/SNF/SWI_bac"/>
</dbReference>
<name>A0A167EGE7_9BACL</name>
<dbReference type="InterPro" id="IPR038718">
    <property type="entry name" value="SNF2-like_sf"/>
</dbReference>
<dbReference type="SUPFAM" id="SSF52540">
    <property type="entry name" value="P-loop containing nucleoside triphosphate hydrolases"/>
    <property type="match status" value="2"/>
</dbReference>
<dbReference type="Pfam" id="PF00271">
    <property type="entry name" value="Helicase_C"/>
    <property type="match status" value="1"/>
</dbReference>
<dbReference type="PROSITE" id="PS51192">
    <property type="entry name" value="HELICASE_ATP_BIND_1"/>
    <property type="match status" value="1"/>
</dbReference>
<gene>
    <name evidence="6" type="ORF">PNBC_08510</name>
</gene>
<evidence type="ECO:0000259" key="3">
    <source>
        <dbReference type="PROSITE" id="PS50966"/>
    </source>
</evidence>
<keyword evidence="2" id="KW-0863">Zinc-finger</keyword>
<dbReference type="FunFam" id="3.40.50.300:FF:000533">
    <property type="entry name" value="Helicase, Snf2 family"/>
    <property type="match status" value="1"/>
</dbReference>
<evidence type="ECO:0000256" key="2">
    <source>
        <dbReference type="PROSITE-ProRule" id="PRU00325"/>
    </source>
</evidence>
<dbReference type="SMART" id="SM00490">
    <property type="entry name" value="HELICc"/>
    <property type="match status" value="1"/>
</dbReference>
<dbReference type="GO" id="GO:0005524">
    <property type="term" value="F:ATP binding"/>
    <property type="evidence" value="ECO:0007669"/>
    <property type="project" value="InterPro"/>
</dbReference>
<feature type="domain" description="Helicase C-terminal" evidence="5">
    <location>
        <begin position="906"/>
        <end position="1058"/>
    </location>
</feature>
<dbReference type="RefSeq" id="WP_068657137.1">
    <property type="nucleotide sequence ID" value="NZ_CP017770.1"/>
</dbReference>
<reference evidence="6 7" key="1">
    <citation type="submission" date="2016-02" db="EMBL/GenBank/DDBJ databases">
        <title>Paenibacillus sp. LPB0068, isolated from Crassostrea gigas.</title>
        <authorList>
            <person name="Shin S.-K."/>
            <person name="Yi H."/>
        </authorList>
    </citation>
    <scope>NUCLEOTIDE SEQUENCE [LARGE SCALE GENOMIC DNA]</scope>
    <source>
        <strain evidence="6 7">LPB0068</strain>
    </source>
</reference>
<dbReference type="InterPro" id="IPR014001">
    <property type="entry name" value="Helicase_ATP-bd"/>
</dbReference>
<sequence>MDNELTPSLIKLWCGKTSFDKGEAYFKANKVTFTYTESETGFYKASVRGKSIEQVTIRTDIEGKLMAECTCPQLSSYDLYCQHIAAVLLNIHGKQHEARQEPTESLSSNQENKLANSILALFSDKPRRSSRARTYFDSRTPLQVEFTIRTVHIDYKLMFGLEIKIGINRLYVVKNVREFLDSVERGKTVAFSKHFIYDPELHSFSKENDGVIQQLLLMYNSEEMYRQPISNSDRILMIPPYHWDKLLLLLCEAPNVRIAQWNIVATGINISEEGLPLQFEFNHSVAEGYHLEIEGLDDIAIMEPYGVILFQGRLVKLPVDECKRLAELQQMLERSDEQRIQIPQEQLDPFMEKVIPGLMKFGNVHITKGVSERMVRTPLKAKLFLDRVRERLLAGLEFHYGRVVINPLDEDSHQHQREDRILVRNGDLEMRILEIMDQSTFAKTEKGYFLADEDAEYEFLYHTVPQLEKLLEVYATSAVKARIHGITAPKITVDMDSRHDWLEFKFEIDGIPDEDIRKLLRSLEEKRRYYRLPNGALAPLEGEQFQEMLHFMNKMGVGTGKMVGTEFRLPVVHGLQLMDVQDKGNSIKMGKSFRKLLENMRNPDLLDFPVPESLSTILRDYQQYGYQWMKTLAHYRFGGILADDMGLGKTLQSITFIVSVLPEIRKEQMPALIIAPASLLYNWRNELKKFAPEVRSMIIDGVQEERSRMLKDLTGVDVIITSYPLVRRDLAQYMGSTFHTLILDEAQTFKNANTQTAQSVRRIKARNRFALTGTPVENSIEELWSIFNVVFPELLSSRKDFANLSRDSVAKRIRLFVLRRLKRDVLKELPDKIESLQISELLPDQKKLYMAYLAELKHETVKHLKENNLQKNRIKILAGLTRLRQLCCHPALFVSGYAGSSAKFEQLMELIEECQNAGKRILIFSQFTEMLSLIGRELGTQGVPYLYLDGKTPASERVELCDRFNEGEGADVFLISLKAGGTGLNLTGADTVILYDLWWNPAVEQQATDRAHRIGQMKAVQVIRLITQGTVEEKMYELQQKKINLIDEVIQPGEQALSTFSEEDIREILMI</sequence>
<keyword evidence="2" id="KW-0862">Zinc</keyword>
<dbReference type="InterPro" id="IPR027417">
    <property type="entry name" value="P-loop_NTPase"/>
</dbReference>
<dbReference type="PROSITE" id="PS51194">
    <property type="entry name" value="HELICASE_CTER"/>
    <property type="match status" value="1"/>
</dbReference>